<evidence type="ECO:0000313" key="3">
    <source>
        <dbReference type="EMBL" id="KAF7195370.1"/>
    </source>
</evidence>
<protein>
    <submittedName>
        <fullName evidence="3">Heterokaryon incompatibility protein 6, OR allele</fullName>
    </submittedName>
</protein>
<accession>A0A8H6VKS8</accession>
<evidence type="ECO:0000313" key="4">
    <source>
        <dbReference type="Proteomes" id="UP000660729"/>
    </source>
</evidence>
<proteinExistence type="predicted"/>
<feature type="domain" description="Heterokaryon incompatibility" evidence="2">
    <location>
        <begin position="70"/>
        <end position="214"/>
    </location>
</feature>
<feature type="region of interest" description="Disordered" evidence="1">
    <location>
        <begin position="1"/>
        <end position="31"/>
    </location>
</feature>
<dbReference type="InterPro" id="IPR052895">
    <property type="entry name" value="HetReg/Transcr_Mod"/>
</dbReference>
<dbReference type="Pfam" id="PF06985">
    <property type="entry name" value="HET"/>
    <property type="match status" value="1"/>
</dbReference>
<reference evidence="3" key="1">
    <citation type="submission" date="2020-04" db="EMBL/GenBank/DDBJ databases">
        <title>Draft genome resource of the tomato pathogen Pseudocercospora fuligena.</title>
        <authorList>
            <person name="Zaccaron A."/>
        </authorList>
    </citation>
    <scope>NUCLEOTIDE SEQUENCE</scope>
    <source>
        <strain evidence="3">PF001</strain>
    </source>
</reference>
<gene>
    <name evidence="3" type="ORF">HII31_03262</name>
</gene>
<keyword evidence="4" id="KW-1185">Reference proteome</keyword>
<feature type="non-terminal residue" evidence="3">
    <location>
        <position position="1"/>
    </location>
</feature>
<evidence type="ECO:0000256" key="1">
    <source>
        <dbReference type="SAM" id="MobiDB-lite"/>
    </source>
</evidence>
<dbReference type="EMBL" id="JABCIY010000040">
    <property type="protein sequence ID" value="KAF7195370.1"/>
    <property type="molecule type" value="Genomic_DNA"/>
</dbReference>
<dbReference type="PANTHER" id="PTHR24148:SF82">
    <property type="entry name" value="HETEROKARYON INCOMPATIBILITY DOMAIN-CONTAINING PROTEIN"/>
    <property type="match status" value="1"/>
</dbReference>
<dbReference type="PANTHER" id="PTHR24148">
    <property type="entry name" value="ANKYRIN REPEAT DOMAIN-CONTAINING PROTEIN 39 HOMOLOG-RELATED"/>
    <property type="match status" value="1"/>
</dbReference>
<name>A0A8H6VKS8_9PEZI</name>
<dbReference type="AlphaFoldDB" id="A0A8H6VKS8"/>
<dbReference type="Proteomes" id="UP000660729">
    <property type="component" value="Unassembled WGS sequence"/>
</dbReference>
<sequence>MNALAKSSGWRRPGNDSRSPNDDAPYSYQPLKGDKRETRLLHLLPGVWTAPIRVKLSVIDLDEKHSLPEYEALSYAWGKRRQRGSVIIGDGRHCWSLPVTRNAELALRYLRRERGGRRALWVDAICINQTDTAERSNQVASMVKIYLSARRVVVWLGLADSHSRAAVKHLDQIAARLWKLPEPVPSWLILPEEVLPIYQLSLRPWFGRLWIWQEVMSSKREPLL</sequence>
<evidence type="ECO:0000259" key="2">
    <source>
        <dbReference type="Pfam" id="PF06985"/>
    </source>
</evidence>
<organism evidence="3 4">
    <name type="scientific">Pseudocercospora fuligena</name>
    <dbReference type="NCBI Taxonomy" id="685502"/>
    <lineage>
        <taxon>Eukaryota</taxon>
        <taxon>Fungi</taxon>
        <taxon>Dikarya</taxon>
        <taxon>Ascomycota</taxon>
        <taxon>Pezizomycotina</taxon>
        <taxon>Dothideomycetes</taxon>
        <taxon>Dothideomycetidae</taxon>
        <taxon>Mycosphaerellales</taxon>
        <taxon>Mycosphaerellaceae</taxon>
        <taxon>Pseudocercospora</taxon>
    </lineage>
</organism>
<dbReference type="OrthoDB" id="3629788at2759"/>
<comment type="caution">
    <text evidence="3">The sequence shown here is derived from an EMBL/GenBank/DDBJ whole genome shotgun (WGS) entry which is preliminary data.</text>
</comment>
<dbReference type="InterPro" id="IPR010730">
    <property type="entry name" value="HET"/>
</dbReference>